<dbReference type="GO" id="GO:0003723">
    <property type="term" value="F:RNA binding"/>
    <property type="evidence" value="ECO:0007669"/>
    <property type="project" value="InterPro"/>
</dbReference>
<dbReference type="Gene3D" id="3.40.1280.10">
    <property type="match status" value="1"/>
</dbReference>
<evidence type="ECO:0000259" key="3">
    <source>
        <dbReference type="SMART" id="SM00967"/>
    </source>
</evidence>
<dbReference type="InterPro" id="IPR051259">
    <property type="entry name" value="rRNA_Methyltransferase"/>
</dbReference>
<dbReference type="OrthoDB" id="9794400at2"/>
<dbReference type="InterPro" id="IPR029028">
    <property type="entry name" value="Alpha/beta_knot_MTases"/>
</dbReference>
<dbReference type="AlphaFoldDB" id="A0A2R4XHD1"/>
<evidence type="ECO:0000313" key="5">
    <source>
        <dbReference type="Proteomes" id="UP000244571"/>
    </source>
</evidence>
<dbReference type="KEGG" id="boz:DBV39_05370"/>
<proteinExistence type="predicted"/>
<dbReference type="GO" id="GO:0006396">
    <property type="term" value="P:RNA processing"/>
    <property type="evidence" value="ECO:0007669"/>
    <property type="project" value="InterPro"/>
</dbReference>
<dbReference type="PANTHER" id="PTHR43191">
    <property type="entry name" value="RRNA METHYLTRANSFERASE 3"/>
    <property type="match status" value="1"/>
</dbReference>
<sequence length="265" mass="29255">MKEIQSRANPLFRQWLHDKAHAGRPGHLVWLEGPHLCQSWLQNQLEVKWLLIDQTRFDHPEVVQIRNQIDPANWVVISTSLFDALSDVKSHQGVTLLADLPAREIPVDIHGSAVVLDGIQDPGNVGTLLRTCAAAGIQTVIANAGTAGCWSPKVLRSAQGAHAGLHIHETRDASDWLRAYRENASSLPVIATTLEEATSLFSMRLPARAIWIFGSEGQGVSSEMLSLADHRVRIDHNQQYVESLNVATAAALCLFEQARQHRTGR</sequence>
<dbReference type="GO" id="GO:0008173">
    <property type="term" value="F:RNA methyltransferase activity"/>
    <property type="evidence" value="ECO:0007669"/>
    <property type="project" value="InterPro"/>
</dbReference>
<dbReference type="Pfam" id="PF00588">
    <property type="entry name" value="SpoU_methylase"/>
    <property type="match status" value="1"/>
</dbReference>
<dbReference type="GO" id="GO:0005737">
    <property type="term" value="C:cytoplasm"/>
    <property type="evidence" value="ECO:0007669"/>
    <property type="project" value="UniProtKB-ARBA"/>
</dbReference>
<reference evidence="4 5" key="1">
    <citation type="submission" date="2018-04" db="EMBL/GenBank/DDBJ databases">
        <title>Bordetella sp. HZ20 isolated from seawater.</title>
        <authorList>
            <person name="Sun C."/>
        </authorList>
    </citation>
    <scope>NUCLEOTIDE SEQUENCE [LARGE SCALE GENOMIC DNA]</scope>
    <source>
        <strain evidence="4 5">HZ20</strain>
    </source>
</reference>
<keyword evidence="1 4" id="KW-0489">Methyltransferase</keyword>
<dbReference type="Proteomes" id="UP000244571">
    <property type="component" value="Chromosome"/>
</dbReference>
<keyword evidence="5" id="KW-1185">Reference proteome</keyword>
<dbReference type="EMBL" id="CP028901">
    <property type="protein sequence ID" value="AWB33232.1"/>
    <property type="molecule type" value="Genomic_DNA"/>
</dbReference>
<dbReference type="InterPro" id="IPR013123">
    <property type="entry name" value="SpoU_subst-bd"/>
</dbReference>
<feature type="domain" description="RNA 2-O ribose methyltransferase substrate binding" evidence="3">
    <location>
        <begin position="30"/>
        <end position="104"/>
    </location>
</feature>
<dbReference type="RefSeq" id="WP_108620661.1">
    <property type="nucleotide sequence ID" value="NZ_CP028901.1"/>
</dbReference>
<evidence type="ECO:0000256" key="2">
    <source>
        <dbReference type="ARBA" id="ARBA00022679"/>
    </source>
</evidence>
<organism evidence="4 5">
    <name type="scientific">Orrella marina</name>
    <dbReference type="NCBI Taxonomy" id="2163011"/>
    <lineage>
        <taxon>Bacteria</taxon>
        <taxon>Pseudomonadati</taxon>
        <taxon>Pseudomonadota</taxon>
        <taxon>Betaproteobacteria</taxon>
        <taxon>Burkholderiales</taxon>
        <taxon>Alcaligenaceae</taxon>
        <taxon>Orrella</taxon>
    </lineage>
</organism>
<dbReference type="SUPFAM" id="SSF55315">
    <property type="entry name" value="L30e-like"/>
    <property type="match status" value="1"/>
</dbReference>
<dbReference type="PANTHER" id="PTHR43191:SF2">
    <property type="entry name" value="RRNA METHYLTRANSFERASE 3, MITOCHONDRIAL"/>
    <property type="match status" value="1"/>
</dbReference>
<accession>A0A2R4XHD1</accession>
<evidence type="ECO:0000256" key="1">
    <source>
        <dbReference type="ARBA" id="ARBA00022603"/>
    </source>
</evidence>
<dbReference type="Gene3D" id="3.30.1330.30">
    <property type="match status" value="1"/>
</dbReference>
<dbReference type="SUPFAM" id="SSF75217">
    <property type="entry name" value="alpha/beta knot"/>
    <property type="match status" value="1"/>
</dbReference>
<dbReference type="InterPro" id="IPR029064">
    <property type="entry name" value="Ribosomal_eL30-like_sf"/>
</dbReference>
<dbReference type="SMART" id="SM00967">
    <property type="entry name" value="SpoU_sub_bind"/>
    <property type="match status" value="1"/>
</dbReference>
<evidence type="ECO:0000313" key="4">
    <source>
        <dbReference type="EMBL" id="AWB33232.1"/>
    </source>
</evidence>
<dbReference type="GO" id="GO:0032259">
    <property type="term" value="P:methylation"/>
    <property type="evidence" value="ECO:0007669"/>
    <property type="project" value="UniProtKB-KW"/>
</dbReference>
<dbReference type="InterPro" id="IPR001537">
    <property type="entry name" value="SpoU_MeTrfase"/>
</dbReference>
<dbReference type="InterPro" id="IPR029026">
    <property type="entry name" value="tRNA_m1G_MTases_N"/>
</dbReference>
<protein>
    <submittedName>
        <fullName evidence="4">RNA methyltransferase</fullName>
    </submittedName>
</protein>
<name>A0A2R4XHD1_9BURK</name>
<dbReference type="CDD" id="cd18095">
    <property type="entry name" value="SpoU-like_rRNA-MTase"/>
    <property type="match status" value="1"/>
</dbReference>
<gene>
    <name evidence="4" type="ORF">DBV39_05370</name>
</gene>
<keyword evidence="2 4" id="KW-0808">Transferase</keyword>